<name>A0ABW2THZ4_9PSEU</name>
<evidence type="ECO:0000313" key="2">
    <source>
        <dbReference type="EMBL" id="MFC7612848.1"/>
    </source>
</evidence>
<proteinExistence type="predicted"/>
<accession>A0ABW2THZ4</accession>
<feature type="compositionally biased region" description="Polar residues" evidence="1">
    <location>
        <begin position="13"/>
        <end position="27"/>
    </location>
</feature>
<protein>
    <submittedName>
        <fullName evidence="2">Uncharacterized protein</fullName>
    </submittedName>
</protein>
<keyword evidence="3" id="KW-1185">Reference proteome</keyword>
<evidence type="ECO:0000256" key="1">
    <source>
        <dbReference type="SAM" id="MobiDB-lite"/>
    </source>
</evidence>
<reference evidence="3" key="1">
    <citation type="journal article" date="2019" name="Int. J. Syst. Evol. Microbiol.">
        <title>The Global Catalogue of Microorganisms (GCM) 10K type strain sequencing project: providing services to taxonomists for standard genome sequencing and annotation.</title>
        <authorList>
            <consortium name="The Broad Institute Genomics Platform"/>
            <consortium name="The Broad Institute Genome Sequencing Center for Infectious Disease"/>
            <person name="Wu L."/>
            <person name="Ma J."/>
        </authorList>
    </citation>
    <scope>NUCLEOTIDE SEQUENCE [LARGE SCALE GENOMIC DNA]</scope>
    <source>
        <strain evidence="3">JCM 17695</strain>
    </source>
</reference>
<gene>
    <name evidence="2" type="ORF">ACFQV2_03530</name>
</gene>
<dbReference type="Proteomes" id="UP001596512">
    <property type="component" value="Unassembled WGS sequence"/>
</dbReference>
<organism evidence="2 3">
    <name type="scientific">Actinokineospora soli</name>
    <dbReference type="NCBI Taxonomy" id="1048753"/>
    <lineage>
        <taxon>Bacteria</taxon>
        <taxon>Bacillati</taxon>
        <taxon>Actinomycetota</taxon>
        <taxon>Actinomycetes</taxon>
        <taxon>Pseudonocardiales</taxon>
        <taxon>Pseudonocardiaceae</taxon>
        <taxon>Actinokineospora</taxon>
    </lineage>
</organism>
<sequence length="59" mass="5872">MAAQPNRVALSGPTPSTDGSTFSNPICSQAPGGLSIGSTSADLPLHSASTEFVVPKSMP</sequence>
<comment type="caution">
    <text evidence="2">The sequence shown here is derived from an EMBL/GenBank/DDBJ whole genome shotgun (WGS) entry which is preliminary data.</text>
</comment>
<evidence type="ECO:0000313" key="3">
    <source>
        <dbReference type="Proteomes" id="UP001596512"/>
    </source>
</evidence>
<dbReference type="EMBL" id="JBHTEY010000004">
    <property type="protein sequence ID" value="MFC7612848.1"/>
    <property type="molecule type" value="Genomic_DNA"/>
</dbReference>
<feature type="region of interest" description="Disordered" evidence="1">
    <location>
        <begin position="1"/>
        <end position="59"/>
    </location>
</feature>